<evidence type="ECO:0000256" key="4">
    <source>
        <dbReference type="ARBA" id="ARBA00022481"/>
    </source>
</evidence>
<dbReference type="Proteomes" id="UP000324973">
    <property type="component" value="Unassembled WGS sequence"/>
</dbReference>
<sequence length="181" mass="19056">MEGNVMRRKVRGFTLVELLLVLTIVVVCATVALPAMGGLLERQRAGAAMGALATQMQLARMAAITYRQAVILCPSRSGIACDAAEDWSGGWMVFLDRDGNRQPDSAGDILRVESAPTSRTLQLLGTTGRTQLRYLPDGRSTGTNLTISVCTGDGALLGAVIVNNAGRPRTFRPAAPAACPG</sequence>
<keyword evidence="14" id="KW-1185">Reference proteome</keyword>
<name>A0A5D4XTA4_9GAMM</name>
<comment type="subcellular location">
    <subcellularLocation>
        <location evidence="1">Cell inner membrane</location>
        <topology evidence="1">Single-pass membrane protein</topology>
    </subcellularLocation>
</comment>
<evidence type="ECO:0000313" key="14">
    <source>
        <dbReference type="Proteomes" id="UP000324973"/>
    </source>
</evidence>
<keyword evidence="4" id="KW-0488">Methylation</keyword>
<keyword evidence="8 11" id="KW-0472">Membrane</keyword>
<evidence type="ECO:0000256" key="2">
    <source>
        <dbReference type="ARBA" id="ARBA00021549"/>
    </source>
</evidence>
<dbReference type="EMBL" id="VTFT01000001">
    <property type="protein sequence ID" value="TYT27225.1"/>
    <property type="molecule type" value="Genomic_DNA"/>
</dbReference>
<dbReference type="OrthoDB" id="2313614at2"/>
<dbReference type="InterPro" id="IPR002416">
    <property type="entry name" value="T2SS_protein-GspH"/>
</dbReference>
<evidence type="ECO:0000256" key="8">
    <source>
        <dbReference type="ARBA" id="ARBA00023136"/>
    </source>
</evidence>
<keyword evidence="5" id="KW-0997">Cell inner membrane</keyword>
<proteinExistence type="inferred from homology"/>
<reference evidence="13 14" key="1">
    <citation type="submission" date="2019-08" db="EMBL/GenBank/DDBJ databases">
        <title>Luteimonas viscosus sp. nov., isolated from soil of a sunflower field.</title>
        <authorList>
            <person name="Jianli Z."/>
            <person name="Ying Z."/>
        </authorList>
    </citation>
    <scope>NUCLEOTIDE SEQUENCE [LARGE SCALE GENOMIC DNA]</scope>
    <source>
        <strain evidence="13 14">XBU10</strain>
    </source>
</reference>
<comment type="caution">
    <text evidence="13">The sequence shown here is derived from an EMBL/GenBank/DDBJ whole genome shotgun (WGS) entry which is preliminary data.</text>
</comment>
<dbReference type="Pfam" id="PF12019">
    <property type="entry name" value="GspH"/>
    <property type="match status" value="1"/>
</dbReference>
<keyword evidence="6 11" id="KW-0812">Transmembrane</keyword>
<feature type="transmembrane region" description="Helical" evidence="11">
    <location>
        <begin position="12"/>
        <end position="33"/>
    </location>
</feature>
<dbReference type="Pfam" id="PF07963">
    <property type="entry name" value="N_methyl"/>
    <property type="match status" value="1"/>
</dbReference>
<evidence type="ECO:0000256" key="6">
    <source>
        <dbReference type="ARBA" id="ARBA00022692"/>
    </source>
</evidence>
<evidence type="ECO:0000256" key="11">
    <source>
        <dbReference type="SAM" id="Phobius"/>
    </source>
</evidence>
<dbReference type="InterPro" id="IPR022346">
    <property type="entry name" value="T2SS_GspH"/>
</dbReference>
<evidence type="ECO:0000259" key="12">
    <source>
        <dbReference type="Pfam" id="PF12019"/>
    </source>
</evidence>
<dbReference type="GO" id="GO:0015628">
    <property type="term" value="P:protein secretion by the type II secretion system"/>
    <property type="evidence" value="ECO:0007669"/>
    <property type="project" value="InterPro"/>
</dbReference>
<gene>
    <name evidence="13" type="ORF">FZO89_13695</name>
</gene>
<dbReference type="InterPro" id="IPR045584">
    <property type="entry name" value="Pilin-like"/>
</dbReference>
<evidence type="ECO:0000313" key="13">
    <source>
        <dbReference type="EMBL" id="TYT27225.1"/>
    </source>
</evidence>
<dbReference type="NCBIfam" id="TIGR02532">
    <property type="entry name" value="IV_pilin_GFxxxE"/>
    <property type="match status" value="1"/>
</dbReference>
<protein>
    <recommendedName>
        <fullName evidence="2">Type II secretion system protein H</fullName>
    </recommendedName>
    <alternativeName>
        <fullName evidence="10">General secretion pathway protein H</fullName>
    </alternativeName>
</protein>
<dbReference type="PRINTS" id="PR00885">
    <property type="entry name" value="BCTERIALGSPH"/>
</dbReference>
<evidence type="ECO:0000256" key="5">
    <source>
        <dbReference type="ARBA" id="ARBA00022519"/>
    </source>
</evidence>
<dbReference type="GO" id="GO:0005886">
    <property type="term" value="C:plasma membrane"/>
    <property type="evidence" value="ECO:0007669"/>
    <property type="project" value="UniProtKB-SubCell"/>
</dbReference>
<dbReference type="GO" id="GO:0015627">
    <property type="term" value="C:type II protein secretion system complex"/>
    <property type="evidence" value="ECO:0007669"/>
    <property type="project" value="InterPro"/>
</dbReference>
<evidence type="ECO:0000256" key="10">
    <source>
        <dbReference type="ARBA" id="ARBA00030775"/>
    </source>
</evidence>
<accession>A0A5D4XTA4</accession>
<evidence type="ECO:0000256" key="1">
    <source>
        <dbReference type="ARBA" id="ARBA00004377"/>
    </source>
</evidence>
<dbReference type="Gene3D" id="3.55.40.10">
    <property type="entry name" value="minor pseudopilin epsh domain"/>
    <property type="match status" value="1"/>
</dbReference>
<keyword evidence="7 11" id="KW-1133">Transmembrane helix</keyword>
<evidence type="ECO:0000256" key="7">
    <source>
        <dbReference type="ARBA" id="ARBA00022989"/>
    </source>
</evidence>
<dbReference type="SUPFAM" id="SSF54523">
    <property type="entry name" value="Pili subunits"/>
    <property type="match status" value="1"/>
</dbReference>
<feature type="domain" description="General secretion pathway GspH" evidence="12">
    <location>
        <begin position="51"/>
        <end position="166"/>
    </location>
</feature>
<organism evidence="13 14">
    <name type="scientific">Luteimonas viscosa</name>
    <dbReference type="NCBI Taxonomy" id="1132694"/>
    <lineage>
        <taxon>Bacteria</taxon>
        <taxon>Pseudomonadati</taxon>
        <taxon>Pseudomonadota</taxon>
        <taxon>Gammaproteobacteria</taxon>
        <taxon>Lysobacterales</taxon>
        <taxon>Lysobacteraceae</taxon>
        <taxon>Luteimonas</taxon>
    </lineage>
</organism>
<keyword evidence="3" id="KW-1003">Cell membrane</keyword>
<dbReference type="AlphaFoldDB" id="A0A5D4XTA4"/>
<dbReference type="InterPro" id="IPR012902">
    <property type="entry name" value="N_methyl_site"/>
</dbReference>
<comment type="similarity">
    <text evidence="9">Belongs to the GSP H family.</text>
</comment>
<evidence type="ECO:0000256" key="9">
    <source>
        <dbReference type="ARBA" id="ARBA00025772"/>
    </source>
</evidence>
<evidence type="ECO:0000256" key="3">
    <source>
        <dbReference type="ARBA" id="ARBA00022475"/>
    </source>
</evidence>